<feature type="transmembrane region" description="Helical" evidence="2">
    <location>
        <begin position="21"/>
        <end position="38"/>
    </location>
</feature>
<keyword evidence="4" id="KW-1185">Reference proteome</keyword>
<keyword evidence="2" id="KW-1133">Transmembrane helix</keyword>
<sequence>MGSLRTPVGPLPSAIYWRRRAVMACVLAVVLLLIFWAVRSTGGGSSNASGQDDGKGPADSITPGPTPSESLIEERPGGREDDADGDGEEEGDGGEDDGGSADSEGSGGSEGQDDGGNGDSAGGDGSESGGEGGGGAGGLPGCVESELTLSLRSDANDYSPGEEPELRFTAENTGAAPCRVDFGHDALTISLVDDGGDEVWSSADCPETPASSPTAVSAGGTADHTVTWDLRLSSADCDAAPGPAASPGTYLAEARLSGHPVTQTSFRLAED</sequence>
<feature type="region of interest" description="Disordered" evidence="1">
    <location>
        <begin position="202"/>
        <end position="222"/>
    </location>
</feature>
<reference evidence="3 4" key="1">
    <citation type="submission" date="2019-06" db="EMBL/GenBank/DDBJ databases">
        <title>Draft genome of Streptomyces sedi sp. JCM16909.</title>
        <authorList>
            <person name="Klykleung N."/>
            <person name="Tanasupawat S."/>
            <person name="Kudo T."/>
            <person name="Yuki M."/>
            <person name="Ohkuma M."/>
        </authorList>
    </citation>
    <scope>NUCLEOTIDE SEQUENCE [LARGE SCALE GENOMIC DNA]</scope>
    <source>
        <strain evidence="3 4">JCM 16909</strain>
    </source>
</reference>
<dbReference type="AlphaFoldDB" id="A0A5C4UWG9"/>
<comment type="caution">
    <text evidence="3">The sequence shown here is derived from an EMBL/GenBank/DDBJ whole genome shotgun (WGS) entry which is preliminary data.</text>
</comment>
<keyword evidence="2" id="KW-0812">Transmembrane</keyword>
<dbReference type="EMBL" id="VDGT01000015">
    <property type="protein sequence ID" value="TNM28000.1"/>
    <property type="molecule type" value="Genomic_DNA"/>
</dbReference>
<evidence type="ECO:0008006" key="5">
    <source>
        <dbReference type="Google" id="ProtNLM"/>
    </source>
</evidence>
<feature type="region of interest" description="Disordered" evidence="1">
    <location>
        <begin position="42"/>
        <end position="164"/>
    </location>
</feature>
<evidence type="ECO:0000256" key="1">
    <source>
        <dbReference type="SAM" id="MobiDB-lite"/>
    </source>
</evidence>
<organism evidence="3 4">
    <name type="scientific">Streptomyces sedi</name>
    <dbReference type="NCBI Taxonomy" id="555059"/>
    <lineage>
        <taxon>Bacteria</taxon>
        <taxon>Bacillati</taxon>
        <taxon>Actinomycetota</taxon>
        <taxon>Actinomycetes</taxon>
        <taxon>Kitasatosporales</taxon>
        <taxon>Streptomycetaceae</taxon>
        <taxon>Streptomyces</taxon>
    </lineage>
</organism>
<accession>A0A5C4UWG9</accession>
<gene>
    <name evidence="3" type="ORF">FH715_19675</name>
</gene>
<feature type="compositionally biased region" description="Acidic residues" evidence="1">
    <location>
        <begin position="81"/>
        <end position="99"/>
    </location>
</feature>
<dbReference type="Proteomes" id="UP000311713">
    <property type="component" value="Unassembled WGS sequence"/>
</dbReference>
<keyword evidence="2" id="KW-0472">Membrane</keyword>
<feature type="compositionally biased region" description="Gly residues" evidence="1">
    <location>
        <begin position="105"/>
        <end position="140"/>
    </location>
</feature>
<dbReference type="OrthoDB" id="5189092at2"/>
<evidence type="ECO:0000313" key="4">
    <source>
        <dbReference type="Proteomes" id="UP000311713"/>
    </source>
</evidence>
<name>A0A5C4UWG9_9ACTN</name>
<dbReference type="RefSeq" id="WP_139647139.1">
    <property type="nucleotide sequence ID" value="NZ_BAAAZS010000023.1"/>
</dbReference>
<evidence type="ECO:0000313" key="3">
    <source>
        <dbReference type="EMBL" id="TNM28000.1"/>
    </source>
</evidence>
<proteinExistence type="predicted"/>
<protein>
    <recommendedName>
        <fullName evidence="5">DUF4232 domain-containing protein</fullName>
    </recommendedName>
</protein>
<evidence type="ECO:0000256" key="2">
    <source>
        <dbReference type="SAM" id="Phobius"/>
    </source>
</evidence>